<accession>A0A3A8AH39</accession>
<dbReference type="InterPro" id="IPR003593">
    <property type="entry name" value="AAA+_ATPase"/>
</dbReference>
<dbReference type="PANTHER" id="PTHR43297:SF2">
    <property type="entry name" value="DIPEPTIDE TRANSPORT ATP-BINDING PROTEIN DPPD"/>
    <property type="match status" value="1"/>
</dbReference>
<dbReference type="RefSeq" id="WP_109767503.1">
    <property type="nucleotide sequence ID" value="NZ_QFWV02000008.1"/>
</dbReference>
<dbReference type="SUPFAM" id="SSF52540">
    <property type="entry name" value="P-loop containing nucleoside triphosphate hydrolases"/>
    <property type="match status" value="1"/>
</dbReference>
<dbReference type="Gene3D" id="3.40.50.300">
    <property type="entry name" value="P-loop containing nucleotide triphosphate hydrolases"/>
    <property type="match status" value="1"/>
</dbReference>
<gene>
    <name evidence="9" type="ORF">DEM25_015575</name>
</gene>
<dbReference type="Pfam" id="PF00005">
    <property type="entry name" value="ABC_tran"/>
    <property type="match status" value="1"/>
</dbReference>
<evidence type="ECO:0000313" key="10">
    <source>
        <dbReference type="Proteomes" id="UP000246132"/>
    </source>
</evidence>
<dbReference type="PROSITE" id="PS00211">
    <property type="entry name" value="ABC_TRANSPORTER_1"/>
    <property type="match status" value="1"/>
</dbReference>
<dbReference type="PROSITE" id="PS50893">
    <property type="entry name" value="ABC_TRANSPORTER_2"/>
    <property type="match status" value="1"/>
</dbReference>
<dbReference type="GO" id="GO:0005886">
    <property type="term" value="C:plasma membrane"/>
    <property type="evidence" value="ECO:0007669"/>
    <property type="project" value="UniProtKB-SubCell"/>
</dbReference>
<dbReference type="PANTHER" id="PTHR43297">
    <property type="entry name" value="OLIGOPEPTIDE TRANSPORT ATP-BINDING PROTEIN APPD"/>
    <property type="match status" value="1"/>
</dbReference>
<keyword evidence="6 9" id="KW-0067">ATP-binding</keyword>
<dbReference type="Proteomes" id="UP000246132">
    <property type="component" value="Unassembled WGS sequence"/>
</dbReference>
<dbReference type="SMART" id="SM00382">
    <property type="entry name" value="AAA"/>
    <property type="match status" value="1"/>
</dbReference>
<comment type="caution">
    <text evidence="9">The sequence shown here is derived from an EMBL/GenBank/DDBJ whole genome shotgun (WGS) entry which is preliminary data.</text>
</comment>
<dbReference type="InterPro" id="IPR017871">
    <property type="entry name" value="ABC_transporter-like_CS"/>
</dbReference>
<evidence type="ECO:0000256" key="1">
    <source>
        <dbReference type="ARBA" id="ARBA00004417"/>
    </source>
</evidence>
<proteinExistence type="inferred from homology"/>
<dbReference type="InterPro" id="IPR050388">
    <property type="entry name" value="ABC_Ni/Peptide_Import"/>
</dbReference>
<comment type="subcellular location">
    <subcellularLocation>
        <location evidence="1">Cell inner membrane</location>
        <topology evidence="1">Peripheral membrane protein</topology>
    </subcellularLocation>
</comment>
<keyword evidence="10" id="KW-1185">Reference proteome</keyword>
<dbReference type="CDD" id="cd03257">
    <property type="entry name" value="ABC_NikE_OppD_transporters"/>
    <property type="match status" value="1"/>
</dbReference>
<keyword evidence="3" id="KW-0813">Transport</keyword>
<evidence type="ECO:0000256" key="6">
    <source>
        <dbReference type="ARBA" id="ARBA00022840"/>
    </source>
</evidence>
<dbReference type="InterPro" id="IPR013563">
    <property type="entry name" value="Oligopep_ABC_C"/>
</dbReference>
<protein>
    <submittedName>
        <fullName evidence="9">ABC transporter ATP-binding protein</fullName>
    </submittedName>
</protein>
<evidence type="ECO:0000256" key="3">
    <source>
        <dbReference type="ARBA" id="ARBA00022448"/>
    </source>
</evidence>
<dbReference type="AlphaFoldDB" id="A0A3A8AH39"/>
<feature type="domain" description="ABC transporter" evidence="8">
    <location>
        <begin position="7"/>
        <end position="262"/>
    </location>
</feature>
<comment type="similarity">
    <text evidence="2">Belongs to the ABC transporter superfamily.</text>
</comment>
<keyword evidence="4" id="KW-1003">Cell membrane</keyword>
<evidence type="ECO:0000256" key="7">
    <source>
        <dbReference type="ARBA" id="ARBA00023136"/>
    </source>
</evidence>
<dbReference type="GO" id="GO:0055085">
    <property type="term" value="P:transmembrane transport"/>
    <property type="evidence" value="ECO:0007669"/>
    <property type="project" value="UniProtKB-ARBA"/>
</dbReference>
<dbReference type="GO" id="GO:0005524">
    <property type="term" value="F:ATP binding"/>
    <property type="evidence" value="ECO:0007669"/>
    <property type="project" value="UniProtKB-KW"/>
</dbReference>
<dbReference type="GO" id="GO:0015833">
    <property type="term" value="P:peptide transport"/>
    <property type="evidence" value="ECO:0007669"/>
    <property type="project" value="InterPro"/>
</dbReference>
<name>A0A3A8AH39_9HYPH</name>
<reference evidence="9 10" key="1">
    <citation type="journal article" date="2018" name="Int. J. Syst. Bacteriol.">
        <title>Oceaniradius stylonemae gen. nov., sp. nov., isolated from a red alga, Stylonema cornu-cervi.</title>
        <authorList>
            <person name="Jeong S."/>
        </authorList>
    </citation>
    <scope>NUCLEOTIDE SEQUENCE [LARGE SCALE GENOMIC DNA]</scope>
    <source>
        <strain evidence="9 10">StC1</strain>
    </source>
</reference>
<keyword evidence="7" id="KW-0472">Membrane</keyword>
<dbReference type="GO" id="GO:0016887">
    <property type="term" value="F:ATP hydrolysis activity"/>
    <property type="evidence" value="ECO:0007669"/>
    <property type="project" value="InterPro"/>
</dbReference>
<dbReference type="Pfam" id="PF08352">
    <property type="entry name" value="oligo_HPY"/>
    <property type="match status" value="1"/>
</dbReference>
<evidence type="ECO:0000256" key="2">
    <source>
        <dbReference type="ARBA" id="ARBA00005417"/>
    </source>
</evidence>
<evidence type="ECO:0000313" key="9">
    <source>
        <dbReference type="EMBL" id="RKF05974.1"/>
    </source>
</evidence>
<evidence type="ECO:0000259" key="8">
    <source>
        <dbReference type="PROSITE" id="PS50893"/>
    </source>
</evidence>
<dbReference type="FunFam" id="3.40.50.300:FF:000016">
    <property type="entry name" value="Oligopeptide ABC transporter ATP-binding component"/>
    <property type="match status" value="1"/>
</dbReference>
<keyword evidence="5" id="KW-0547">Nucleotide-binding</keyword>
<dbReference type="InterPro" id="IPR027417">
    <property type="entry name" value="P-loop_NTPase"/>
</dbReference>
<evidence type="ECO:0000256" key="5">
    <source>
        <dbReference type="ARBA" id="ARBA00022741"/>
    </source>
</evidence>
<dbReference type="NCBIfam" id="TIGR01727">
    <property type="entry name" value="oligo_HPY"/>
    <property type="match status" value="1"/>
</dbReference>
<dbReference type="InterPro" id="IPR003439">
    <property type="entry name" value="ABC_transporter-like_ATP-bd"/>
</dbReference>
<dbReference type="EMBL" id="QFWV02000008">
    <property type="protein sequence ID" value="RKF05974.1"/>
    <property type="molecule type" value="Genomic_DNA"/>
</dbReference>
<sequence length="333" mass="36124">MSGDTILKVSDLRVEFAGRRSSTAAVRDVSFSLGTGKTLALVGESGSGKSVTSLAIMGLLPRAGRIARGTVRYRGRDREAVDLARLSEKAMRRMRGAEIAMIFQEPMSSLNPLFTIGDQIGEMLKLHGDPGPAERRKRVLEMLELVEIPAAARRIDNYPHELSGGMRQRVMIALAMICKPALLIADEPTTALDVTIQAQILDLMRRLQGELGMSILFITHDMGVVAEMADDVAVMYSGEIVEQSATRPLFARPSHPYTQGLLVSIPQPGRPEGERLVPIPGTVPPPHSMPPGCAFSPRCRYASQRCDVPVALVEARAGHMVRCIKTAEIAAHA</sequence>
<organism evidence="9 10">
    <name type="scientific">Oceaniradius stylonematis</name>
    <dbReference type="NCBI Taxonomy" id="2184161"/>
    <lineage>
        <taxon>Bacteria</taxon>
        <taxon>Pseudomonadati</taxon>
        <taxon>Pseudomonadota</taxon>
        <taxon>Alphaproteobacteria</taxon>
        <taxon>Hyphomicrobiales</taxon>
        <taxon>Ahrensiaceae</taxon>
        <taxon>Oceaniradius</taxon>
    </lineage>
</organism>
<evidence type="ECO:0000256" key="4">
    <source>
        <dbReference type="ARBA" id="ARBA00022475"/>
    </source>
</evidence>
<dbReference type="OrthoDB" id="9815712at2"/>